<feature type="region of interest" description="Disordered" evidence="1">
    <location>
        <begin position="42"/>
        <end position="128"/>
    </location>
</feature>
<dbReference type="EMBL" id="CP047180">
    <property type="protein sequence ID" value="QHC61562.1"/>
    <property type="molecule type" value="Genomic_DNA"/>
</dbReference>
<feature type="compositionally biased region" description="Low complexity" evidence="1">
    <location>
        <begin position="69"/>
        <end position="102"/>
    </location>
</feature>
<feature type="region of interest" description="Disordered" evidence="1">
    <location>
        <begin position="934"/>
        <end position="1317"/>
    </location>
</feature>
<feature type="chain" id="PRO_5046169355" evidence="3">
    <location>
        <begin position="42"/>
        <end position="1361"/>
    </location>
</feature>
<dbReference type="RefSeq" id="WP_159421897.1">
    <property type="nucleotide sequence ID" value="NZ_CP047180.1"/>
</dbReference>
<feature type="compositionally biased region" description="Gly residues" evidence="1">
    <location>
        <begin position="1123"/>
        <end position="1139"/>
    </location>
</feature>
<sequence>MTPSRPDPRRPRRTPSTPLSIAASVALSACLLGTTSVAAHAEGGADATTAAPAQDAASVPALPTPSPAAPDAAAPSAGPAAPEAAPVAVSAAPSATLAVPDAAPSPAPPAPTPETAPPAAAPAPAPAAVDVTPPSVAAVPEAPVPSLAPAASAATPTPTPTPTIEAPAAASETPVAAAQQPAAPPPSVPTTGDSLVSATARGRFELAPGEKPTVGTKVKWTITFRNSGTAAADVYGTGFSIAAGQSRDGRDDARDQTVTQADLDAGVMRYAFTWGIVTPAGVFWIPVRGELPIPAENPALEVVYAPTFESAPGQPVVVGTVVDSTVTVTNRGEVTLHDITFTGTPPFSLAPGQQAVLGVKDKVDQLDVLAGEYRREGGSVVARTPRGAVYKTTASVRVPFPKPDAPGATSTATPAPAPGAGAGGSPASGTADESWRFRGEFVLKPGEQVKAGTKVRWTSTLTNTGPDDLRDLVAVRVGAAPGSPGSTSEKLAVLAKGRTAQLHLESTVTEDDLVSGITHIVVDATAVTGGKTNTVRSGATLAIPAENPLLDVTAAIVPRLAPGAAPVAGTVFDVTLTIVNRGDVTLTDVQIDDLVPFTLAPGESAVRVLTGTIQDYDVEAGEYRRSGNMTARTPRGVEYFSPDIVTVLPIPKSTSVTPAPTGTPSAPAPTGTPATPAPTGTPATPAPTGTSATPAPAPAPTGAPSTPGPVPPTSPAATGDHLVSATAKGTLELKPGEKPTVGTTVTWIVTFRNDGPVAVTVSGTGLTIPPGESRDGRDVTFSRTVTQADLEAGKVSYALTWDLSSTQGRFALPVVGELALPGGPSAPVEHPALEVTYAPSFRLAPGAPVALGTVVDATVTLTNRGDVALNDIRLAGLPPFSLAPGQVSVQRLSDTISLSDLSAGEYRRVGGYATARTPQGAEHRSTPATIVLAIPKPAPTGTTPGSAGGTVPTSTPATPAPTGAPATPGPTGAPATPAPTSTPATPATTGTVPAPALTGAPGIPATTGTVPAPAPTGTPVTPASTGTAPAPAPTGAPSTPAPTGTAPAPAPTGTPVTPAPTGTVPTPATTGTPATPAPTGTVPTPATTGTPATPAPTGTPSTPAPTGTTSTSAPTGTPNTGTTGTGTTGTGTTGTGTTGTGTTDTGTTGTGTTATGTPGTAGTGTPSTGTTDAGTTGTRPSTAGPRTTDAGTTGTRPSTAGPRTTDTGTTGTRPTVTGTTGTGTTGTGTPDASGPGAGTTTGTIASGTASSGGAAAASAGTSDARTTASGTTASGTGTTASGTGTTTSGTGITGTTPSGTGSGSPHSGVTGTRPTKDVSGARLAETGVDAASALPAAGVLGLLGALGLLLGRRRRGNRAAG</sequence>
<dbReference type="PRINTS" id="PR01217">
    <property type="entry name" value="PRICHEXTENSN"/>
</dbReference>
<evidence type="ECO:0000256" key="1">
    <source>
        <dbReference type="SAM" id="MobiDB-lite"/>
    </source>
</evidence>
<feature type="compositionally biased region" description="Low complexity" evidence="1">
    <location>
        <begin position="42"/>
        <end position="61"/>
    </location>
</feature>
<feature type="compositionally biased region" description="Polar residues" evidence="1">
    <location>
        <begin position="1179"/>
        <end position="1197"/>
    </location>
</feature>
<feature type="compositionally biased region" description="Low complexity" evidence="1">
    <location>
        <begin position="405"/>
        <end position="414"/>
    </location>
</feature>
<feature type="compositionally biased region" description="Low complexity" evidence="1">
    <location>
        <begin position="1140"/>
        <end position="1178"/>
    </location>
</feature>
<feature type="compositionally biased region" description="Pro residues" evidence="1">
    <location>
        <begin position="695"/>
        <end position="714"/>
    </location>
</feature>
<feature type="compositionally biased region" description="Low complexity" evidence="1">
    <location>
        <begin position="1198"/>
        <end position="1219"/>
    </location>
</feature>
<feature type="region of interest" description="Disordered" evidence="1">
    <location>
        <begin position="399"/>
        <end position="431"/>
    </location>
</feature>
<dbReference type="NCBIfam" id="TIGR01167">
    <property type="entry name" value="LPXTG_anchor"/>
    <property type="match status" value="1"/>
</dbReference>
<protein>
    <submittedName>
        <fullName evidence="4">LPXTG cell wall anchor domain-containing protein</fullName>
    </submittedName>
</protein>
<evidence type="ECO:0000313" key="4">
    <source>
        <dbReference type="EMBL" id="QHC61562.1"/>
    </source>
</evidence>
<keyword evidence="2" id="KW-0812">Transmembrane</keyword>
<evidence type="ECO:0000256" key="2">
    <source>
        <dbReference type="SAM" id="Phobius"/>
    </source>
</evidence>
<gene>
    <name evidence="4" type="ORF">GSU69_01810</name>
</gene>
<feature type="region of interest" description="Disordered" evidence="1">
    <location>
        <begin position="1"/>
        <end position="20"/>
    </location>
</feature>
<name>A0ABX6GVQ0_9MICO</name>
<feature type="compositionally biased region" description="Low complexity" evidence="1">
    <location>
        <begin position="1227"/>
        <end position="1312"/>
    </location>
</feature>
<feature type="region of interest" description="Disordered" evidence="1">
    <location>
        <begin position="651"/>
        <end position="720"/>
    </location>
</feature>
<feature type="signal peptide" evidence="3">
    <location>
        <begin position="1"/>
        <end position="41"/>
    </location>
</feature>
<dbReference type="PROSITE" id="PS51257">
    <property type="entry name" value="PROKAR_LIPOPROTEIN"/>
    <property type="match status" value="1"/>
</dbReference>
<evidence type="ECO:0000256" key="3">
    <source>
        <dbReference type="SAM" id="SignalP"/>
    </source>
</evidence>
<keyword evidence="2" id="KW-1133">Transmembrane helix</keyword>
<keyword evidence="5" id="KW-1185">Reference proteome</keyword>
<feature type="compositionally biased region" description="Pro residues" evidence="1">
    <location>
        <begin position="103"/>
        <end position="125"/>
    </location>
</feature>
<dbReference type="Proteomes" id="UP000464597">
    <property type="component" value="Chromosome"/>
</dbReference>
<feature type="region of interest" description="Disordered" evidence="1">
    <location>
        <begin position="148"/>
        <end position="194"/>
    </location>
</feature>
<feature type="compositionally biased region" description="Low complexity" evidence="1">
    <location>
        <begin position="653"/>
        <end position="694"/>
    </location>
</feature>
<keyword evidence="2" id="KW-0472">Membrane</keyword>
<feature type="transmembrane region" description="Helical" evidence="2">
    <location>
        <begin position="1332"/>
        <end position="1351"/>
    </location>
</feature>
<proteinExistence type="predicted"/>
<evidence type="ECO:0000313" key="5">
    <source>
        <dbReference type="Proteomes" id="UP000464597"/>
    </source>
</evidence>
<organism evidence="4 5">
    <name type="scientific">Rathayibacter festucae</name>
    <dbReference type="NCBI Taxonomy" id="110937"/>
    <lineage>
        <taxon>Bacteria</taxon>
        <taxon>Bacillati</taxon>
        <taxon>Actinomycetota</taxon>
        <taxon>Actinomycetes</taxon>
        <taxon>Micrococcales</taxon>
        <taxon>Microbacteriaceae</taxon>
        <taxon>Rathayibacter</taxon>
    </lineage>
</organism>
<feature type="compositionally biased region" description="Low complexity" evidence="1">
    <location>
        <begin position="939"/>
        <end position="1122"/>
    </location>
</feature>
<reference evidence="5" key="1">
    <citation type="submission" date="2019-12" db="EMBL/GenBank/DDBJ databases">
        <title>Complete and draft genome sequences of new strains and members of some known species of the genus Rathayibacter isolated from plants.</title>
        <authorList>
            <person name="Tarlachkov S.V."/>
            <person name="Starodumova I.P."/>
            <person name="Dorofeeva L.V."/>
            <person name="Prisyazhnaya N.V."/>
            <person name="Leyn S."/>
            <person name="Zlamal J."/>
            <person name="Elan M."/>
            <person name="Osterman A.L."/>
            <person name="Nadler S."/>
            <person name="Subbotin S.A."/>
            <person name="Evtushenko L.I."/>
        </authorList>
    </citation>
    <scope>NUCLEOTIDE SEQUENCE [LARGE SCALE GENOMIC DNA]</scope>
    <source>
        <strain evidence="5">VKM Ac-2802</strain>
    </source>
</reference>
<keyword evidence="3" id="KW-0732">Signal</keyword>
<feature type="compositionally biased region" description="Low complexity" evidence="1">
    <location>
        <begin position="148"/>
        <end position="181"/>
    </location>
</feature>
<accession>A0ABX6GVQ0</accession>